<dbReference type="GeneID" id="71763618"/>
<evidence type="ECO:0000256" key="2">
    <source>
        <dbReference type="SAM" id="MobiDB-lite"/>
    </source>
</evidence>
<feature type="compositionally biased region" description="Low complexity" evidence="2">
    <location>
        <begin position="70"/>
        <end position="81"/>
    </location>
</feature>
<feature type="region of interest" description="Disordered" evidence="2">
    <location>
        <begin position="69"/>
        <end position="89"/>
    </location>
</feature>
<dbReference type="InterPro" id="IPR016039">
    <property type="entry name" value="Thiolase-like"/>
</dbReference>
<dbReference type="RefSeq" id="WP_342346244.1">
    <property type="nucleotide sequence ID" value="NZ_BAAADN010000025.1"/>
</dbReference>
<keyword evidence="1" id="KW-0414">Isoprene biosynthesis</keyword>
<evidence type="ECO:0000256" key="1">
    <source>
        <dbReference type="ARBA" id="ARBA00023229"/>
    </source>
</evidence>
<sequence>MSALLTKRHIHEYGATAEEFAAVAMKNHNHGQYNPNAHFGRDATVKDVLERPVVADLFHLMDCYPFSDGVSARSSSPPTTSRRVREQRRRYHPLLVMKMTSW</sequence>
<reference evidence="3" key="2">
    <citation type="submission" date="2023-12" db="EMBL/GenBank/DDBJ databases">
        <authorList>
            <person name="Sun Q."/>
            <person name="Inoue M."/>
        </authorList>
    </citation>
    <scope>NUCLEOTIDE SEQUENCE</scope>
    <source>
        <strain evidence="3">JCM 12289</strain>
    </source>
</reference>
<accession>A0AAV3SG68</accession>
<name>A0AAV3SG68_HALDO</name>
<dbReference type="AlphaFoldDB" id="A0AAV3SG68"/>
<dbReference type="SUPFAM" id="SSF53901">
    <property type="entry name" value="Thiolase-like"/>
    <property type="match status" value="1"/>
</dbReference>
<dbReference type="PANTHER" id="PTHR42870:SF1">
    <property type="entry name" value="NON-SPECIFIC LIPID-TRANSFER PROTEIN-LIKE 2"/>
    <property type="match status" value="1"/>
</dbReference>
<protein>
    <submittedName>
        <fullName evidence="3">Uncharacterized protein</fullName>
    </submittedName>
</protein>
<comment type="caution">
    <text evidence="3">The sequence shown here is derived from an EMBL/GenBank/DDBJ whole genome shotgun (WGS) entry which is preliminary data.</text>
</comment>
<evidence type="ECO:0000313" key="3">
    <source>
        <dbReference type="EMBL" id="GAA0460646.1"/>
    </source>
</evidence>
<gene>
    <name evidence="3" type="ORF">GCM10008985_16400</name>
</gene>
<dbReference type="Gene3D" id="3.40.47.10">
    <property type="match status" value="1"/>
</dbReference>
<reference evidence="3" key="1">
    <citation type="journal article" date="2014" name="Int. J. Syst. Evol. Microbiol.">
        <title>Complete genome sequence of Corynebacterium casei LMG S-19264T (=DSM 44701T), isolated from a smear-ripened cheese.</title>
        <authorList>
            <consortium name="US DOE Joint Genome Institute (JGI-PGF)"/>
            <person name="Walter F."/>
            <person name="Albersmeier A."/>
            <person name="Kalinowski J."/>
            <person name="Ruckert C."/>
        </authorList>
    </citation>
    <scope>NUCLEOTIDE SEQUENCE</scope>
    <source>
        <strain evidence="3">JCM 12289</strain>
    </source>
</reference>
<organism evidence="3 4">
    <name type="scientific">Halococcus dombrowskii</name>
    <dbReference type="NCBI Taxonomy" id="179637"/>
    <lineage>
        <taxon>Archaea</taxon>
        <taxon>Methanobacteriati</taxon>
        <taxon>Methanobacteriota</taxon>
        <taxon>Stenosarchaea group</taxon>
        <taxon>Halobacteria</taxon>
        <taxon>Halobacteriales</taxon>
        <taxon>Halococcaceae</taxon>
        <taxon>Halococcus</taxon>
    </lineage>
</organism>
<proteinExistence type="predicted"/>
<evidence type="ECO:0000313" key="4">
    <source>
        <dbReference type="Proteomes" id="UP001500962"/>
    </source>
</evidence>
<dbReference type="GO" id="GO:0016746">
    <property type="term" value="F:acyltransferase activity"/>
    <property type="evidence" value="ECO:0007669"/>
    <property type="project" value="InterPro"/>
</dbReference>
<dbReference type="Proteomes" id="UP001500962">
    <property type="component" value="Unassembled WGS sequence"/>
</dbReference>
<dbReference type="EMBL" id="BAAADN010000025">
    <property type="protein sequence ID" value="GAA0460646.1"/>
    <property type="molecule type" value="Genomic_DNA"/>
</dbReference>
<dbReference type="PANTHER" id="PTHR42870">
    <property type="entry name" value="ACETYL-COA C-ACETYLTRANSFERASE"/>
    <property type="match status" value="1"/>
</dbReference>
<dbReference type="GO" id="GO:0008299">
    <property type="term" value="P:isoprenoid biosynthetic process"/>
    <property type="evidence" value="ECO:0007669"/>
    <property type="project" value="UniProtKB-KW"/>
</dbReference>